<keyword evidence="2 5" id="KW-0812">Transmembrane</keyword>
<feature type="transmembrane region" description="Helical" evidence="5">
    <location>
        <begin position="155"/>
        <end position="181"/>
    </location>
</feature>
<protein>
    <submittedName>
        <fullName evidence="7">ABC transporter permease subunit</fullName>
    </submittedName>
</protein>
<feature type="domain" description="ABC transmembrane type-1" evidence="6">
    <location>
        <begin position="157"/>
        <end position="347"/>
    </location>
</feature>
<evidence type="ECO:0000256" key="1">
    <source>
        <dbReference type="ARBA" id="ARBA00004651"/>
    </source>
</evidence>
<reference evidence="7 8" key="1">
    <citation type="submission" date="2020-02" db="EMBL/GenBank/DDBJ databases">
        <title>Albibacoteraceae fam. nov., the first described family within the subdivision 4 Verrucomicrobia.</title>
        <authorList>
            <person name="Xi F."/>
        </authorList>
    </citation>
    <scope>NUCLEOTIDE SEQUENCE [LARGE SCALE GENOMIC DNA]</scope>
    <source>
        <strain evidence="7 8">CK1056</strain>
    </source>
</reference>
<dbReference type="CDD" id="cd06261">
    <property type="entry name" value="TM_PBP2"/>
    <property type="match status" value="1"/>
</dbReference>
<keyword evidence="3 5" id="KW-1133">Transmembrane helix</keyword>
<organism evidence="7 8">
    <name type="scientific">Oceanipulchritudo coccoides</name>
    <dbReference type="NCBI Taxonomy" id="2706888"/>
    <lineage>
        <taxon>Bacteria</taxon>
        <taxon>Pseudomonadati</taxon>
        <taxon>Verrucomicrobiota</taxon>
        <taxon>Opitutia</taxon>
        <taxon>Puniceicoccales</taxon>
        <taxon>Oceanipulchritudinaceae</taxon>
        <taxon>Oceanipulchritudo</taxon>
    </lineage>
</organism>
<dbReference type="PANTHER" id="PTHR30325:SF0">
    <property type="entry name" value="INNER MEMBRANE ABC TRANSPORTER PERMEASE PROTEIN YEJE"/>
    <property type="match status" value="1"/>
</dbReference>
<dbReference type="GO" id="GO:0005886">
    <property type="term" value="C:plasma membrane"/>
    <property type="evidence" value="ECO:0007669"/>
    <property type="project" value="UniProtKB-SubCell"/>
</dbReference>
<comment type="similarity">
    <text evidence="5">Belongs to the binding-protein-dependent transport system permease family.</text>
</comment>
<dbReference type="Pfam" id="PF00528">
    <property type="entry name" value="BPD_transp_1"/>
    <property type="match status" value="1"/>
</dbReference>
<proteinExistence type="inferred from homology"/>
<comment type="subcellular location">
    <subcellularLocation>
        <location evidence="1 5">Cell membrane</location>
        <topology evidence="1 5">Multi-pass membrane protein</topology>
    </subcellularLocation>
</comment>
<dbReference type="EMBL" id="JAAGNX010000003">
    <property type="protein sequence ID" value="NDV62994.1"/>
    <property type="molecule type" value="Genomic_DNA"/>
</dbReference>
<evidence type="ECO:0000256" key="2">
    <source>
        <dbReference type="ARBA" id="ARBA00022692"/>
    </source>
</evidence>
<dbReference type="SUPFAM" id="SSF161098">
    <property type="entry name" value="MetI-like"/>
    <property type="match status" value="1"/>
</dbReference>
<dbReference type="PROSITE" id="PS50928">
    <property type="entry name" value="ABC_TM1"/>
    <property type="match status" value="1"/>
</dbReference>
<keyword evidence="8" id="KW-1185">Reference proteome</keyword>
<dbReference type="InterPro" id="IPR035906">
    <property type="entry name" value="MetI-like_sf"/>
</dbReference>
<evidence type="ECO:0000259" key="6">
    <source>
        <dbReference type="PROSITE" id="PS50928"/>
    </source>
</evidence>
<feature type="transmembrane region" description="Helical" evidence="5">
    <location>
        <begin position="218"/>
        <end position="241"/>
    </location>
</feature>
<dbReference type="InterPro" id="IPR000515">
    <property type="entry name" value="MetI-like"/>
</dbReference>
<dbReference type="Gene3D" id="1.10.3720.10">
    <property type="entry name" value="MetI-like"/>
    <property type="match status" value="1"/>
</dbReference>
<dbReference type="PANTHER" id="PTHR30325">
    <property type="entry name" value="MEMBRANE COMPONENT OF ABC TRANSPORTER"/>
    <property type="match status" value="1"/>
</dbReference>
<dbReference type="Proteomes" id="UP000478417">
    <property type="component" value="Unassembled WGS sequence"/>
</dbReference>
<dbReference type="GO" id="GO:0055085">
    <property type="term" value="P:transmembrane transport"/>
    <property type="evidence" value="ECO:0007669"/>
    <property type="project" value="InterPro"/>
</dbReference>
<sequence length="363" mass="40948">MSLFSIPIRMNPLTVKKLRRFKEIKRGYYSFLVLLFLSVLSLFSEVFANNRALMVRYEGETFFPVYSDVKLGNAFGLEGVIANTPVNYRDLQKHFEEQDAGNWVLMPLVPFSPNENNLYEGVLKPRPPDAPAQHYLGTDSTGRDILSRLIYGFRIAVFFSLAFMTLVYLIGITIGCLMGYFGGWFDLFVQRLIEIWSLVPFIYMVIIIFSVIPTSFSISTRIGILLSIMVLFSWTGMTYYMRTATYREKARDYTAAAQIIGASAPRIIFHHILPNAISTVVTFMPFTMAAAITAITALDFLGFGLPPPTPSIGEILKQGTSRLDAPWIVVSAFLALVFILTLVTFIGEAVREAFDPKKFTTYK</sequence>
<evidence type="ECO:0000256" key="3">
    <source>
        <dbReference type="ARBA" id="ARBA00022989"/>
    </source>
</evidence>
<keyword evidence="4 5" id="KW-0472">Membrane</keyword>
<dbReference type="GO" id="GO:0042884">
    <property type="term" value="P:microcin transport"/>
    <property type="evidence" value="ECO:0007669"/>
    <property type="project" value="TreeGrafter"/>
</dbReference>
<evidence type="ECO:0000313" key="7">
    <source>
        <dbReference type="EMBL" id="NDV62994.1"/>
    </source>
</evidence>
<comment type="caution">
    <text evidence="7">The sequence shown here is derived from an EMBL/GenBank/DDBJ whole genome shotgun (WGS) entry which is preliminary data.</text>
</comment>
<gene>
    <name evidence="7" type="ORF">G0Q06_11070</name>
</gene>
<evidence type="ECO:0000256" key="4">
    <source>
        <dbReference type="ARBA" id="ARBA00023136"/>
    </source>
</evidence>
<keyword evidence="5" id="KW-0813">Transport</keyword>
<feature type="transmembrane region" description="Helical" evidence="5">
    <location>
        <begin position="193"/>
        <end position="212"/>
    </location>
</feature>
<dbReference type="RefSeq" id="WP_163967350.1">
    <property type="nucleotide sequence ID" value="NZ_JAAGNX010000003.1"/>
</dbReference>
<feature type="transmembrane region" description="Helical" evidence="5">
    <location>
        <begin position="325"/>
        <end position="347"/>
    </location>
</feature>
<dbReference type="AlphaFoldDB" id="A0A6B2M4G1"/>
<evidence type="ECO:0000256" key="5">
    <source>
        <dbReference type="RuleBase" id="RU363032"/>
    </source>
</evidence>
<name>A0A6B2M4G1_9BACT</name>
<feature type="transmembrane region" description="Helical" evidence="5">
    <location>
        <begin position="276"/>
        <end position="305"/>
    </location>
</feature>
<evidence type="ECO:0000313" key="8">
    <source>
        <dbReference type="Proteomes" id="UP000478417"/>
    </source>
</evidence>
<accession>A0A6B2M4G1</accession>